<keyword evidence="1 2" id="KW-0597">Phosphoprotein</keyword>
<evidence type="ECO:0000256" key="2">
    <source>
        <dbReference type="PROSITE-ProRule" id="PRU00169"/>
    </source>
</evidence>
<name>A0A521FZF2_9BACT</name>
<dbReference type="InterPro" id="IPR001789">
    <property type="entry name" value="Sig_transdc_resp-reg_receiver"/>
</dbReference>
<accession>A0A521FZF2</accession>
<evidence type="ECO:0000256" key="1">
    <source>
        <dbReference type="ARBA" id="ARBA00022553"/>
    </source>
</evidence>
<reference evidence="4" key="1">
    <citation type="submission" date="2017-07" db="EMBL/GenBank/DDBJ databases">
        <title>The cable genome - Insights into the physiology and evolution of filamentous bacteria capable of sulfide oxidation via long distance electron transfer.</title>
        <authorList>
            <person name="Thorup C."/>
            <person name="Bjerg J.T."/>
            <person name="Schreiber L."/>
            <person name="Nielsen L.P."/>
            <person name="Kjeldsen K.U."/>
            <person name="Boesen T."/>
            <person name="Boggild A."/>
            <person name="Meysman F."/>
            <person name="Geelhoed J."/>
            <person name="Schramm A."/>
        </authorList>
    </citation>
    <scope>NUCLEOTIDE SEQUENCE [LARGE SCALE GENOMIC DNA]</scope>
    <source>
        <strain evidence="4">GS</strain>
    </source>
</reference>
<dbReference type="EMBL" id="NQJD01000037">
    <property type="protein sequence ID" value="TAA74153.1"/>
    <property type="molecule type" value="Genomic_DNA"/>
</dbReference>
<dbReference type="PROSITE" id="PS50110">
    <property type="entry name" value="RESPONSE_REGULATORY"/>
    <property type="match status" value="1"/>
</dbReference>
<comment type="caution">
    <text evidence="4">The sequence shown here is derived from an EMBL/GenBank/DDBJ whole genome shotgun (WGS) entry which is preliminary data.</text>
</comment>
<protein>
    <submittedName>
        <fullName evidence="4">Response regulator receiver domain-containing protein</fullName>
    </submittedName>
</protein>
<evidence type="ECO:0000313" key="5">
    <source>
        <dbReference type="Proteomes" id="UP000316238"/>
    </source>
</evidence>
<keyword evidence="5" id="KW-1185">Reference proteome</keyword>
<dbReference type="InterPro" id="IPR050595">
    <property type="entry name" value="Bact_response_regulator"/>
</dbReference>
<feature type="modified residue" description="4-aspartylphosphate" evidence="2">
    <location>
        <position position="59"/>
    </location>
</feature>
<gene>
    <name evidence="4" type="ORF">CDV28_1376</name>
</gene>
<dbReference type="Proteomes" id="UP000316238">
    <property type="component" value="Unassembled WGS sequence"/>
</dbReference>
<organism evidence="4 5">
    <name type="scientific">Candidatus Electronema aureum</name>
    <dbReference type="NCBI Taxonomy" id="2005002"/>
    <lineage>
        <taxon>Bacteria</taxon>
        <taxon>Pseudomonadati</taxon>
        <taxon>Thermodesulfobacteriota</taxon>
        <taxon>Desulfobulbia</taxon>
        <taxon>Desulfobulbales</taxon>
        <taxon>Desulfobulbaceae</taxon>
        <taxon>Candidatus Electronema</taxon>
    </lineage>
</organism>
<dbReference type="GO" id="GO:0000160">
    <property type="term" value="P:phosphorelay signal transduction system"/>
    <property type="evidence" value="ECO:0007669"/>
    <property type="project" value="InterPro"/>
</dbReference>
<dbReference type="PANTHER" id="PTHR44591:SF3">
    <property type="entry name" value="RESPONSE REGULATORY DOMAIN-CONTAINING PROTEIN"/>
    <property type="match status" value="1"/>
</dbReference>
<sequence>MTDTATRSPKILVIDDDFANRQVLQLVLKRNGYTAALASDGCEGLRIAQEVQPDLILLDFFMPGEDGFEVLTQLKADPDLKNIPVVIFTVLVREESERQALELGAAAYVTKPFDIDEVITCIRRILH</sequence>
<dbReference type="AlphaFoldDB" id="A0A521FZF2"/>
<feature type="domain" description="Response regulatory" evidence="3">
    <location>
        <begin position="10"/>
        <end position="126"/>
    </location>
</feature>
<dbReference type="Pfam" id="PF00072">
    <property type="entry name" value="Response_reg"/>
    <property type="match status" value="1"/>
</dbReference>
<dbReference type="SMART" id="SM00448">
    <property type="entry name" value="REC"/>
    <property type="match status" value="1"/>
</dbReference>
<dbReference type="InterPro" id="IPR011006">
    <property type="entry name" value="CheY-like_superfamily"/>
</dbReference>
<dbReference type="PANTHER" id="PTHR44591">
    <property type="entry name" value="STRESS RESPONSE REGULATOR PROTEIN 1"/>
    <property type="match status" value="1"/>
</dbReference>
<evidence type="ECO:0000313" key="4">
    <source>
        <dbReference type="EMBL" id="TAA74153.1"/>
    </source>
</evidence>
<evidence type="ECO:0000259" key="3">
    <source>
        <dbReference type="PROSITE" id="PS50110"/>
    </source>
</evidence>
<dbReference type="SUPFAM" id="SSF52172">
    <property type="entry name" value="CheY-like"/>
    <property type="match status" value="1"/>
</dbReference>
<proteinExistence type="predicted"/>
<dbReference type="Gene3D" id="3.40.50.2300">
    <property type="match status" value="1"/>
</dbReference>